<dbReference type="EMBL" id="JBHSKX010000002">
    <property type="protein sequence ID" value="MFC5367723.1"/>
    <property type="molecule type" value="Genomic_DNA"/>
</dbReference>
<keyword evidence="4" id="KW-1185">Reference proteome</keyword>
<keyword evidence="1" id="KW-1133">Transmembrane helix</keyword>
<comment type="caution">
    <text evidence="3">The sequence shown here is derived from an EMBL/GenBank/DDBJ whole genome shotgun (WGS) entry which is preliminary data.</text>
</comment>
<dbReference type="AlphaFoldDB" id="A0ABD5RCL6"/>
<evidence type="ECO:0000256" key="1">
    <source>
        <dbReference type="SAM" id="Phobius"/>
    </source>
</evidence>
<feature type="transmembrane region" description="Helical" evidence="1">
    <location>
        <begin position="63"/>
        <end position="89"/>
    </location>
</feature>
<evidence type="ECO:0000313" key="4">
    <source>
        <dbReference type="Proteomes" id="UP001596201"/>
    </source>
</evidence>
<feature type="domain" description="DUF5658" evidence="2">
    <location>
        <begin position="32"/>
        <end position="123"/>
    </location>
</feature>
<dbReference type="Pfam" id="PF18902">
    <property type="entry name" value="DUF5658"/>
    <property type="match status" value="1"/>
</dbReference>
<reference evidence="3 4" key="1">
    <citation type="journal article" date="2019" name="Int. J. Syst. Evol. Microbiol.">
        <title>The Global Catalogue of Microorganisms (GCM) 10K type strain sequencing project: providing services to taxonomists for standard genome sequencing and annotation.</title>
        <authorList>
            <consortium name="The Broad Institute Genomics Platform"/>
            <consortium name="The Broad Institute Genome Sequencing Center for Infectious Disease"/>
            <person name="Wu L."/>
            <person name="Ma J."/>
        </authorList>
    </citation>
    <scope>NUCLEOTIDE SEQUENCE [LARGE SCALE GENOMIC DNA]</scope>
    <source>
        <strain evidence="3 4">CGMCC 1.12237</strain>
    </source>
</reference>
<accession>A0ABD5RCL6</accession>
<organism evidence="3 4">
    <name type="scientific">Salinirubrum litoreum</name>
    <dbReference type="NCBI Taxonomy" id="1126234"/>
    <lineage>
        <taxon>Archaea</taxon>
        <taxon>Methanobacteriati</taxon>
        <taxon>Methanobacteriota</taxon>
        <taxon>Stenosarchaea group</taxon>
        <taxon>Halobacteria</taxon>
        <taxon>Halobacteriales</taxon>
        <taxon>Haloferacaceae</taxon>
        <taxon>Salinirubrum</taxon>
    </lineage>
</organism>
<name>A0ABD5RCL6_9EURY</name>
<gene>
    <name evidence="3" type="ORF">ACFPJ5_12340</name>
</gene>
<sequence>MTQTRRHGVARLLSLEATHLSPNRFYWAWIFATAGYGVGDTVTTVAIVWFVPWVAESNPVVAGGVATFGLAGLVAVKLGAMLACLAIAHHSALAGDRLLPYFLPVGLGLFGTLVTAWNLLLLFGLA</sequence>
<evidence type="ECO:0000259" key="2">
    <source>
        <dbReference type="Pfam" id="PF18902"/>
    </source>
</evidence>
<keyword evidence="1" id="KW-0472">Membrane</keyword>
<dbReference type="Proteomes" id="UP001596201">
    <property type="component" value="Unassembled WGS sequence"/>
</dbReference>
<evidence type="ECO:0000313" key="3">
    <source>
        <dbReference type="EMBL" id="MFC5367723.1"/>
    </source>
</evidence>
<proteinExistence type="predicted"/>
<protein>
    <recommendedName>
        <fullName evidence="2">DUF5658 domain-containing protein</fullName>
    </recommendedName>
</protein>
<dbReference type="RefSeq" id="WP_227229969.1">
    <property type="nucleotide sequence ID" value="NZ_JAJCVJ010000002.1"/>
</dbReference>
<feature type="transmembrane region" description="Helical" evidence="1">
    <location>
        <begin position="101"/>
        <end position="125"/>
    </location>
</feature>
<feature type="transmembrane region" description="Helical" evidence="1">
    <location>
        <begin position="26"/>
        <end position="51"/>
    </location>
</feature>
<dbReference type="InterPro" id="IPR043717">
    <property type="entry name" value="DUF5658"/>
</dbReference>
<keyword evidence="1" id="KW-0812">Transmembrane</keyword>